<proteinExistence type="predicted"/>
<feature type="transmembrane region" description="Helical" evidence="1">
    <location>
        <begin position="338"/>
        <end position="358"/>
    </location>
</feature>
<keyword evidence="1" id="KW-0812">Transmembrane</keyword>
<dbReference type="Proteomes" id="UP000015502">
    <property type="component" value="Chromosome"/>
</dbReference>
<sequence length="445" mass="50855">MKKFLIMMLLFMLPLASASQLEFYPNENAFEEFLSDGKTYYVITGESDYSKAWGWYVDEKLSRFKDKGDEVLVLVGNVYDNPEMKKLWNLTELPPEASLKPSVIVLNNLVFLTGDENNIYLIEKAFSQHYRFRNREEYTLLFAGILLSLFFAFLFSRHGTYTHFFYLLVMSLFALWISNSMPFTIGEDFLKNTFQSALLGNKGSLLSFALNSYFQVYSPTEEALLVLHLFILFFTSTLIFFTAPKPYRELGFLVFGLMFASPSFRGSITDLSTSISVFLLVLVAALTLNAKFTEESPKVIGHVFLLSLIVAAGSLVWPYLIVFPFFTFFVFPTKSIRNSIYVGLSITFFILGINVFSIPTISLSFDPSSLLVFLREGILQLILISYLLFNFRRSVLNMRGGKALFFWLLVVFIPLLAYSSQLFPMVQYISSALAVRLICELTLQT</sequence>
<dbReference type="HOGENOM" id="CLU_595321_0_0_2"/>
<dbReference type="AlphaFoldDB" id="H3ZL57"/>
<feature type="transmembrane region" description="Helical" evidence="1">
    <location>
        <begin position="138"/>
        <end position="155"/>
    </location>
</feature>
<keyword evidence="1" id="KW-0472">Membrane</keyword>
<feature type="transmembrane region" description="Helical" evidence="1">
    <location>
        <begin position="370"/>
        <end position="391"/>
    </location>
</feature>
<feature type="transmembrane region" description="Helical" evidence="1">
    <location>
        <begin position="164"/>
        <end position="185"/>
    </location>
</feature>
<feature type="transmembrane region" description="Helical" evidence="1">
    <location>
        <begin position="403"/>
        <end position="419"/>
    </location>
</feature>
<reference evidence="2 3" key="1">
    <citation type="journal article" date="2012" name="J. Bacteriol.">
        <title>Genome sequence of the model hyperthermophilic archaeon Thermococcus litoralis NS-C.</title>
        <authorList>
            <person name="Gardner A.F."/>
            <person name="Kumar S."/>
            <person name="Perler F.B."/>
        </authorList>
    </citation>
    <scope>NUCLEOTIDE SEQUENCE [LARGE SCALE GENOMIC DNA]</scope>
    <source>
        <strain evidence="3">ATCC 51850 / DSM 5473 / JCM 8560 / NS-C</strain>
    </source>
</reference>
<feature type="transmembrane region" description="Helical" evidence="1">
    <location>
        <begin position="304"/>
        <end position="331"/>
    </location>
</feature>
<dbReference type="GeneID" id="16550296"/>
<organism evidence="2 3">
    <name type="scientific">Thermococcus litoralis (strain ATCC 51850 / DSM 5473 / JCM 8560 / NS-C)</name>
    <dbReference type="NCBI Taxonomy" id="523849"/>
    <lineage>
        <taxon>Archaea</taxon>
        <taxon>Methanobacteriati</taxon>
        <taxon>Methanobacteriota</taxon>
        <taxon>Thermococci</taxon>
        <taxon>Thermococcales</taxon>
        <taxon>Thermococcaceae</taxon>
        <taxon>Thermococcus</taxon>
    </lineage>
</organism>
<dbReference type="STRING" id="523849.OCC_07461"/>
<keyword evidence="3" id="KW-1185">Reference proteome</keyword>
<dbReference type="OrthoDB" id="103680at2157"/>
<dbReference type="PaxDb" id="523849-OCC_07461"/>
<evidence type="ECO:0000313" key="2">
    <source>
        <dbReference type="EMBL" id="EHR79307.1"/>
    </source>
</evidence>
<evidence type="ECO:0000313" key="3">
    <source>
        <dbReference type="Proteomes" id="UP000015502"/>
    </source>
</evidence>
<accession>H3ZL57</accession>
<evidence type="ECO:0000256" key="1">
    <source>
        <dbReference type="SAM" id="Phobius"/>
    </source>
</evidence>
<gene>
    <name evidence="2" type="ORF">OCC_07461</name>
</gene>
<keyword evidence="1" id="KW-1133">Transmembrane helix</keyword>
<dbReference type="EMBL" id="CP006670">
    <property type="protein sequence ID" value="EHR79307.1"/>
    <property type="molecule type" value="Genomic_DNA"/>
</dbReference>
<name>H3ZL57_THELN</name>
<feature type="transmembrane region" description="Helical" evidence="1">
    <location>
        <begin position="275"/>
        <end position="292"/>
    </location>
</feature>
<protein>
    <submittedName>
        <fullName evidence="2">Uncharacterized protein</fullName>
    </submittedName>
</protein>
<feature type="transmembrane region" description="Helical" evidence="1">
    <location>
        <begin position="223"/>
        <end position="244"/>
    </location>
</feature>
<dbReference type="RefSeq" id="WP_004067071.1">
    <property type="nucleotide sequence ID" value="NC_022084.1"/>
</dbReference>
<dbReference type="KEGG" id="tlt:OCC_07461"/>